<dbReference type="InterPro" id="IPR036028">
    <property type="entry name" value="SH3-like_dom_sf"/>
</dbReference>
<name>A0ABM1EVJ1_PRICU</name>
<feature type="domain" description="SH3" evidence="4">
    <location>
        <begin position="105"/>
        <end position="164"/>
    </location>
</feature>
<dbReference type="SUPFAM" id="SSF50044">
    <property type="entry name" value="SH3-domain"/>
    <property type="match status" value="1"/>
</dbReference>
<organism evidence="5 6">
    <name type="scientific">Priapulus caudatus</name>
    <name type="common">Priapulid worm</name>
    <dbReference type="NCBI Taxonomy" id="37621"/>
    <lineage>
        <taxon>Eukaryota</taxon>
        <taxon>Metazoa</taxon>
        <taxon>Ecdysozoa</taxon>
        <taxon>Scalidophora</taxon>
        <taxon>Priapulida</taxon>
        <taxon>Priapulimorpha</taxon>
        <taxon>Priapulimorphida</taxon>
        <taxon>Priapulidae</taxon>
        <taxon>Priapulus</taxon>
    </lineage>
</organism>
<keyword evidence="1 2" id="KW-0728">SH3 domain</keyword>
<dbReference type="PRINTS" id="PR00452">
    <property type="entry name" value="SH3DOMAIN"/>
</dbReference>
<dbReference type="Proteomes" id="UP000695022">
    <property type="component" value="Unplaced"/>
</dbReference>
<dbReference type="Gene3D" id="2.30.30.40">
    <property type="entry name" value="SH3 Domains"/>
    <property type="match status" value="1"/>
</dbReference>
<feature type="compositionally biased region" description="Basic and acidic residues" evidence="3">
    <location>
        <begin position="67"/>
        <end position="83"/>
    </location>
</feature>
<dbReference type="InterPro" id="IPR046982">
    <property type="entry name" value="BIN3/RVS161-like"/>
</dbReference>
<dbReference type="GeneID" id="106816169"/>
<dbReference type="PANTHER" id="PTHR47174">
    <property type="entry name" value="BRIDGING INTEGRATOR 3"/>
    <property type="match status" value="1"/>
</dbReference>
<dbReference type="SMART" id="SM00326">
    <property type="entry name" value="SH3"/>
    <property type="match status" value="1"/>
</dbReference>
<protein>
    <submittedName>
        <fullName evidence="6">SH3 domain-containing YSC84-like protein 1</fullName>
    </submittedName>
</protein>
<dbReference type="InterPro" id="IPR001452">
    <property type="entry name" value="SH3_domain"/>
</dbReference>
<reference evidence="6" key="1">
    <citation type="submission" date="2025-08" db="UniProtKB">
        <authorList>
            <consortium name="RefSeq"/>
        </authorList>
    </citation>
    <scope>IDENTIFICATION</scope>
</reference>
<evidence type="ECO:0000256" key="3">
    <source>
        <dbReference type="SAM" id="MobiDB-lite"/>
    </source>
</evidence>
<sequence>MTTAQQYVVSEAKRRAKKEVQKSAAGVSYKTFTLSGDKGKKPQEAKAEKKKKQEKSVPKQLSVRRKVATDKPDSAALGRESKKLTTSSSVGQLREQWPDAETESNTAPVVRAVSDFTGQMPCDLSFLRGDLINLLTQTQYDFDWWEGELHGRIGIFPANYVKPL</sequence>
<evidence type="ECO:0000256" key="2">
    <source>
        <dbReference type="PROSITE-ProRule" id="PRU00192"/>
    </source>
</evidence>
<dbReference type="RefSeq" id="XP_014676212.1">
    <property type="nucleotide sequence ID" value="XM_014820726.1"/>
</dbReference>
<evidence type="ECO:0000259" key="4">
    <source>
        <dbReference type="PROSITE" id="PS50002"/>
    </source>
</evidence>
<feature type="region of interest" description="Disordered" evidence="3">
    <location>
        <begin position="1"/>
        <end position="105"/>
    </location>
</feature>
<dbReference type="PROSITE" id="PS50002">
    <property type="entry name" value="SH3"/>
    <property type="match status" value="1"/>
</dbReference>
<dbReference type="Pfam" id="PF07653">
    <property type="entry name" value="SH3_2"/>
    <property type="match status" value="1"/>
</dbReference>
<proteinExistence type="predicted"/>
<evidence type="ECO:0000256" key="1">
    <source>
        <dbReference type="ARBA" id="ARBA00022443"/>
    </source>
</evidence>
<gene>
    <name evidence="6" type="primary">LOC106816169</name>
</gene>
<accession>A0ABM1EVJ1</accession>
<dbReference type="PRINTS" id="PR01887">
    <property type="entry name" value="SPECTRNALPHA"/>
</dbReference>
<evidence type="ECO:0000313" key="5">
    <source>
        <dbReference type="Proteomes" id="UP000695022"/>
    </source>
</evidence>
<dbReference type="PANTHER" id="PTHR47174:SF1">
    <property type="entry name" value="REDUCED VIABILITY UPON STARVATION PROTEIN 167"/>
    <property type="match status" value="1"/>
</dbReference>
<feature type="compositionally biased region" description="Basic and acidic residues" evidence="3">
    <location>
        <begin position="37"/>
        <end position="47"/>
    </location>
</feature>
<keyword evidence="5" id="KW-1185">Reference proteome</keyword>
<evidence type="ECO:0000313" key="6">
    <source>
        <dbReference type="RefSeq" id="XP_014676212.1"/>
    </source>
</evidence>